<dbReference type="STRING" id="4081.A0A3Q7HR54"/>
<dbReference type="OrthoDB" id="10251073at2759"/>
<dbReference type="GeneID" id="101253218"/>
<dbReference type="OMA" id="ATMFEMN"/>
<dbReference type="InterPro" id="IPR003121">
    <property type="entry name" value="SWIB_MDM2_domain"/>
</dbReference>
<gene>
    <name evidence="2" type="primary">LOC101253218</name>
</gene>
<reference evidence="2" key="1">
    <citation type="journal article" date="2012" name="Nature">
        <title>The tomato genome sequence provides insights into fleshy fruit evolution.</title>
        <authorList>
            <consortium name="Tomato Genome Consortium"/>
        </authorList>
    </citation>
    <scope>NUCLEOTIDE SEQUENCE [LARGE SCALE GENOMIC DNA]</scope>
    <source>
        <strain evidence="2">cv. Heinz 1706</strain>
    </source>
</reference>
<dbReference type="RefSeq" id="XP_004246013.1">
    <property type="nucleotide sequence ID" value="XM_004245965.5"/>
</dbReference>
<evidence type="ECO:0000259" key="1">
    <source>
        <dbReference type="PROSITE" id="PS51925"/>
    </source>
</evidence>
<name>A0A3Q7HR54_SOLLC</name>
<dbReference type="Proteomes" id="UP000004994">
    <property type="component" value="Chromosome 8"/>
</dbReference>
<dbReference type="PaxDb" id="4081-Solyc08g075400.2.1"/>
<dbReference type="Gramene" id="Solyc08g075400.3.1">
    <property type="protein sequence ID" value="Solyc08g075400.3.1"/>
    <property type="gene ID" value="Solyc08g075400.3"/>
</dbReference>
<evidence type="ECO:0000313" key="2">
    <source>
        <dbReference type="EnsemblPlants" id="Solyc08g075400.3.1"/>
    </source>
</evidence>
<dbReference type="PANTHER" id="PTHR13844">
    <property type="entry name" value="SWI/SNF-RELATED MATRIX-ASSOCIATED ACTIN-DEPENDENT REGULATOR OF CHROMATIN SUBFAMILY D"/>
    <property type="match status" value="1"/>
</dbReference>
<dbReference type="CDD" id="cd10567">
    <property type="entry name" value="SWIB-MDM2_like"/>
    <property type="match status" value="1"/>
</dbReference>
<organism evidence="2">
    <name type="scientific">Solanum lycopersicum</name>
    <name type="common">Tomato</name>
    <name type="synonym">Lycopersicon esculentum</name>
    <dbReference type="NCBI Taxonomy" id="4081"/>
    <lineage>
        <taxon>Eukaryota</taxon>
        <taxon>Viridiplantae</taxon>
        <taxon>Streptophyta</taxon>
        <taxon>Embryophyta</taxon>
        <taxon>Tracheophyta</taxon>
        <taxon>Spermatophyta</taxon>
        <taxon>Magnoliopsida</taxon>
        <taxon>eudicotyledons</taxon>
        <taxon>Gunneridae</taxon>
        <taxon>Pentapetalae</taxon>
        <taxon>asterids</taxon>
        <taxon>lamiids</taxon>
        <taxon>Solanales</taxon>
        <taxon>Solanaceae</taxon>
        <taxon>Solanoideae</taxon>
        <taxon>Solaneae</taxon>
        <taxon>Solanum</taxon>
        <taxon>Solanum subgen. Lycopersicon</taxon>
    </lineage>
</organism>
<keyword evidence="3" id="KW-1185">Reference proteome</keyword>
<proteinExistence type="predicted"/>
<feature type="domain" description="DM2" evidence="1">
    <location>
        <begin position="44"/>
        <end position="122"/>
    </location>
</feature>
<reference evidence="2" key="2">
    <citation type="submission" date="2019-01" db="UniProtKB">
        <authorList>
            <consortium name="EnsemblPlants"/>
        </authorList>
    </citation>
    <scope>IDENTIFICATION</scope>
    <source>
        <strain evidence="2">cv. Heinz 1706</strain>
    </source>
</reference>
<protein>
    <recommendedName>
        <fullName evidence="1">DM2 domain-containing protein</fullName>
    </recommendedName>
</protein>
<dbReference type="InterPro" id="IPR036885">
    <property type="entry name" value="SWIB_MDM2_dom_sf"/>
</dbReference>
<sequence>MASSTRIFGNCCRALMAAAKTSAATETTAAATATVTKARGRPTGILKPQPVSTALGSFLGTKESSRADAVKKVWEYIKTQNLQNPTNKREIHCDDKLKTIFDGKDKVGFLEIARLLSQHFRKAA</sequence>
<dbReference type="Gene3D" id="1.10.245.10">
    <property type="entry name" value="SWIB/MDM2 domain"/>
    <property type="match status" value="1"/>
</dbReference>
<dbReference type="KEGG" id="sly:101253218"/>
<evidence type="ECO:0000313" key="3">
    <source>
        <dbReference type="Proteomes" id="UP000004994"/>
    </source>
</evidence>
<dbReference type="SMR" id="A0A3Q7HR54"/>
<dbReference type="EnsemblPlants" id="Solyc08g075400.3.1">
    <property type="protein sequence ID" value="Solyc08g075400.3.1"/>
    <property type="gene ID" value="Solyc08g075400.3"/>
</dbReference>
<accession>A0A3Q7HR54</accession>
<dbReference type="InParanoid" id="A0A3Q7HR54"/>
<dbReference type="SUPFAM" id="SSF47592">
    <property type="entry name" value="SWIB/MDM2 domain"/>
    <property type="match status" value="1"/>
</dbReference>
<dbReference type="PROSITE" id="PS51925">
    <property type="entry name" value="SWIB_MDM2"/>
    <property type="match status" value="1"/>
</dbReference>
<dbReference type="GO" id="GO:0005634">
    <property type="term" value="C:nucleus"/>
    <property type="evidence" value="ECO:0000318"/>
    <property type="project" value="GO_Central"/>
</dbReference>
<dbReference type="InterPro" id="IPR019835">
    <property type="entry name" value="SWIB_domain"/>
</dbReference>
<dbReference type="FunCoup" id="A0A3Q7HR54">
    <property type="interactions" value="484"/>
</dbReference>
<dbReference type="SMART" id="SM00151">
    <property type="entry name" value="SWIB"/>
    <property type="match status" value="1"/>
</dbReference>
<dbReference type="Pfam" id="PF02201">
    <property type="entry name" value="SWIB"/>
    <property type="match status" value="1"/>
</dbReference>
<dbReference type="AlphaFoldDB" id="A0A3Q7HR54"/>